<sequence length="609" mass="70440">MRIKKLPDDIIVKIAAGEVISGTYNVVKELIENSIDAGADKIRVEIIDGGKSKIVVEDNGDGMSLEEMRIAVKPHTTSKIDKFDDLYSINSFGFRGEALASISEISRMSISSKKENDLTGYEIFYIGGKEVEVKEVTKNKGTKIEVNDLFFNIPARRKFLKSSSSESRKVTDIVEKFILSENIDFEYIRNGKEIYKFYKNDKHTDKIITLFPELKLEDLIEINQNIGWGSIKGFISNPKTTRGNRSAQIFFVNKRYVKEGDLFSVFERSYGEMLDKGRHPYGVLFINVLPDNVDVNVHPQKLEVKFSDQNIIMKDMKNILRENLVEKTKFNLNFEKIEKNQNIENQSGERKRDLVFDNSDYKSKSNFENGYNTSLYNNEGHQEKIHIKEPIKDYGYSNEFFEKKKVNDTISTNFQIENSDSRTNNKRIIGVANTRYLIIEDEDQIIIMDFHAAHERVIFEKLKKQFFTEKRIKKNKLLIPIEIRVSFEEKEEINEHREIINQIGLNFSFENEIMKIETLPLGIKVKNPKAMIREILDTLKLKGIESLEKIHEDALATMACRSAVKTGDDVVGLEKLVSDVFEMKLKTCPHGRPIMMNMPYKKLDDFFGR</sequence>
<dbReference type="SUPFAM" id="SSF118116">
    <property type="entry name" value="DNA mismatch repair protein MutL"/>
    <property type="match status" value="1"/>
</dbReference>
<keyword evidence="2 4" id="KW-0227">DNA damage</keyword>
<dbReference type="GO" id="GO:0016887">
    <property type="term" value="F:ATP hydrolysis activity"/>
    <property type="evidence" value="ECO:0007669"/>
    <property type="project" value="InterPro"/>
</dbReference>
<comment type="function">
    <text evidence="4">This protein is involved in the repair of mismatches in DNA. It is required for dam-dependent methyl-directed DNA mismatch repair. May act as a 'molecular matchmaker', a protein that promotes the formation of a stable complex between two or more DNA-binding proteins in an ATP-dependent manner without itself being part of a final effector complex.</text>
</comment>
<dbReference type="InterPro" id="IPR014721">
    <property type="entry name" value="Ribsml_uS5_D2-typ_fold_subgr"/>
</dbReference>
<dbReference type="Proteomes" id="UP000199322">
    <property type="component" value="Unassembled WGS sequence"/>
</dbReference>
<accession>A0A1G6N8L0</accession>
<dbReference type="InterPro" id="IPR002099">
    <property type="entry name" value="MutL/Mlh/PMS"/>
</dbReference>
<dbReference type="PANTHER" id="PTHR10073:SF12">
    <property type="entry name" value="DNA MISMATCH REPAIR PROTEIN MLH1"/>
    <property type="match status" value="1"/>
</dbReference>
<dbReference type="InterPro" id="IPR014790">
    <property type="entry name" value="MutL_C"/>
</dbReference>
<comment type="similarity">
    <text evidence="1 4">Belongs to the DNA mismatch repair MutL/HexB family.</text>
</comment>
<dbReference type="GO" id="GO:0032300">
    <property type="term" value="C:mismatch repair complex"/>
    <property type="evidence" value="ECO:0007669"/>
    <property type="project" value="InterPro"/>
</dbReference>
<dbReference type="InterPro" id="IPR020667">
    <property type="entry name" value="DNA_mismatch_repair_MutL"/>
</dbReference>
<evidence type="ECO:0000256" key="4">
    <source>
        <dbReference type="HAMAP-Rule" id="MF_00149"/>
    </source>
</evidence>
<dbReference type="STRING" id="28234.SAMN04488588_1519"/>
<dbReference type="InterPro" id="IPR014762">
    <property type="entry name" value="DNA_mismatch_repair_CS"/>
</dbReference>
<dbReference type="Gene3D" id="3.30.1370.100">
    <property type="entry name" value="MutL, C-terminal domain, regulatory subdomain"/>
    <property type="match status" value="1"/>
</dbReference>
<evidence type="ECO:0000256" key="2">
    <source>
        <dbReference type="ARBA" id="ARBA00022763"/>
    </source>
</evidence>
<dbReference type="HAMAP" id="MF_00149">
    <property type="entry name" value="DNA_mis_repair"/>
    <property type="match status" value="1"/>
</dbReference>
<proteinExistence type="inferred from homology"/>
<dbReference type="RefSeq" id="WP_091404354.1">
    <property type="nucleotide sequence ID" value="NZ_FMYV01000005.1"/>
</dbReference>
<dbReference type="SMART" id="SM00853">
    <property type="entry name" value="MutL_C"/>
    <property type="match status" value="1"/>
</dbReference>
<dbReference type="EMBL" id="FMYV01000005">
    <property type="protein sequence ID" value="SDC63485.1"/>
    <property type="molecule type" value="Genomic_DNA"/>
</dbReference>
<dbReference type="GO" id="GO:0140664">
    <property type="term" value="F:ATP-dependent DNA damage sensor activity"/>
    <property type="evidence" value="ECO:0007669"/>
    <property type="project" value="InterPro"/>
</dbReference>
<dbReference type="CDD" id="cd16926">
    <property type="entry name" value="HATPase_MutL-MLH-PMS-like"/>
    <property type="match status" value="1"/>
</dbReference>
<keyword evidence="8" id="KW-1185">Reference proteome</keyword>
<protein>
    <recommendedName>
        <fullName evidence="4">DNA mismatch repair protein MutL</fullName>
    </recommendedName>
</protein>
<keyword evidence="3 4" id="KW-0234">DNA repair</keyword>
<dbReference type="GO" id="GO:0006298">
    <property type="term" value="P:mismatch repair"/>
    <property type="evidence" value="ECO:0007669"/>
    <property type="project" value="UniProtKB-UniRule"/>
</dbReference>
<dbReference type="InterPro" id="IPR020568">
    <property type="entry name" value="Ribosomal_Su5_D2-typ_SF"/>
</dbReference>
<name>A0A1G6N8L0_9BACT</name>
<dbReference type="GO" id="GO:0005524">
    <property type="term" value="F:ATP binding"/>
    <property type="evidence" value="ECO:0007669"/>
    <property type="project" value="InterPro"/>
</dbReference>
<dbReference type="InterPro" id="IPR038973">
    <property type="entry name" value="MutL/Mlh/Pms-like"/>
</dbReference>
<dbReference type="Gene3D" id="3.30.230.10">
    <property type="match status" value="1"/>
</dbReference>
<dbReference type="Pfam" id="PF01119">
    <property type="entry name" value="DNA_mis_repair"/>
    <property type="match status" value="1"/>
</dbReference>
<dbReference type="SUPFAM" id="SSF55874">
    <property type="entry name" value="ATPase domain of HSP90 chaperone/DNA topoisomerase II/histidine kinase"/>
    <property type="match status" value="1"/>
</dbReference>
<evidence type="ECO:0000313" key="8">
    <source>
        <dbReference type="Proteomes" id="UP000199322"/>
    </source>
</evidence>
<dbReference type="SMART" id="SM01340">
    <property type="entry name" value="DNA_mis_repair"/>
    <property type="match status" value="1"/>
</dbReference>
<dbReference type="SUPFAM" id="SSF54211">
    <property type="entry name" value="Ribosomal protein S5 domain 2-like"/>
    <property type="match status" value="1"/>
</dbReference>
<organism evidence="7 8">
    <name type="scientific">Geotoga petraea</name>
    <dbReference type="NCBI Taxonomy" id="28234"/>
    <lineage>
        <taxon>Bacteria</taxon>
        <taxon>Thermotogati</taxon>
        <taxon>Thermotogota</taxon>
        <taxon>Thermotogae</taxon>
        <taxon>Petrotogales</taxon>
        <taxon>Petrotogaceae</taxon>
        <taxon>Geotoga</taxon>
    </lineage>
</organism>
<feature type="domain" description="MutL C-terminal dimerisation" evidence="5">
    <location>
        <begin position="428"/>
        <end position="570"/>
    </location>
</feature>
<dbReference type="Pfam" id="PF13589">
    <property type="entry name" value="HATPase_c_3"/>
    <property type="match status" value="1"/>
</dbReference>
<dbReference type="GO" id="GO:0030983">
    <property type="term" value="F:mismatched DNA binding"/>
    <property type="evidence" value="ECO:0007669"/>
    <property type="project" value="InterPro"/>
</dbReference>
<dbReference type="Gene3D" id="3.30.565.10">
    <property type="entry name" value="Histidine kinase-like ATPase, C-terminal domain"/>
    <property type="match status" value="1"/>
</dbReference>
<dbReference type="InterPro" id="IPR037198">
    <property type="entry name" value="MutL_C_sf"/>
</dbReference>
<evidence type="ECO:0000259" key="6">
    <source>
        <dbReference type="SMART" id="SM01340"/>
    </source>
</evidence>
<evidence type="ECO:0000259" key="5">
    <source>
        <dbReference type="SMART" id="SM00853"/>
    </source>
</evidence>
<dbReference type="AlphaFoldDB" id="A0A1G6N8L0"/>
<feature type="domain" description="DNA mismatch repair protein S5" evidence="6">
    <location>
        <begin position="207"/>
        <end position="325"/>
    </location>
</feature>
<gene>
    <name evidence="4" type="primary">mutL</name>
    <name evidence="7" type="ORF">SAMN04488588_1519</name>
</gene>
<evidence type="ECO:0000256" key="1">
    <source>
        <dbReference type="ARBA" id="ARBA00006082"/>
    </source>
</evidence>
<dbReference type="NCBIfam" id="TIGR00585">
    <property type="entry name" value="mutl"/>
    <property type="match status" value="1"/>
</dbReference>
<evidence type="ECO:0000256" key="3">
    <source>
        <dbReference type="ARBA" id="ARBA00023204"/>
    </source>
</evidence>
<dbReference type="CDD" id="cd00782">
    <property type="entry name" value="MutL_Trans"/>
    <property type="match status" value="1"/>
</dbReference>
<evidence type="ECO:0000313" key="7">
    <source>
        <dbReference type="EMBL" id="SDC63485.1"/>
    </source>
</evidence>
<dbReference type="InterPro" id="IPR042121">
    <property type="entry name" value="MutL_C_regsub"/>
</dbReference>
<dbReference type="Gene3D" id="3.30.1540.20">
    <property type="entry name" value="MutL, C-terminal domain, dimerisation subdomain"/>
    <property type="match status" value="1"/>
</dbReference>
<dbReference type="InterPro" id="IPR013507">
    <property type="entry name" value="DNA_mismatch_S5_2-like"/>
</dbReference>
<dbReference type="InterPro" id="IPR042120">
    <property type="entry name" value="MutL_C_dimsub"/>
</dbReference>
<dbReference type="InterPro" id="IPR036890">
    <property type="entry name" value="HATPase_C_sf"/>
</dbReference>
<dbReference type="PROSITE" id="PS00058">
    <property type="entry name" value="DNA_MISMATCH_REPAIR_1"/>
    <property type="match status" value="1"/>
</dbReference>
<dbReference type="Pfam" id="PF08676">
    <property type="entry name" value="MutL_C"/>
    <property type="match status" value="1"/>
</dbReference>
<reference evidence="7 8" key="1">
    <citation type="submission" date="2016-10" db="EMBL/GenBank/DDBJ databases">
        <authorList>
            <person name="de Groot N.N."/>
        </authorList>
    </citation>
    <scope>NUCLEOTIDE SEQUENCE [LARGE SCALE GENOMIC DNA]</scope>
    <source>
        <strain evidence="7 8">WG14</strain>
    </source>
</reference>
<dbReference type="PANTHER" id="PTHR10073">
    <property type="entry name" value="DNA MISMATCH REPAIR PROTEIN MLH, PMS, MUTL"/>
    <property type="match status" value="1"/>
</dbReference>
<dbReference type="FunFam" id="3.30.565.10:FF:000003">
    <property type="entry name" value="DNA mismatch repair endonuclease MutL"/>
    <property type="match status" value="1"/>
</dbReference>